<protein>
    <submittedName>
        <fullName evidence="1">Uncharacterized protein</fullName>
    </submittedName>
</protein>
<keyword evidence="2" id="KW-1185">Reference proteome</keyword>
<dbReference type="SUPFAM" id="SSF102114">
    <property type="entry name" value="Radical SAM enzymes"/>
    <property type="match status" value="1"/>
</dbReference>
<dbReference type="EMBL" id="LT607752">
    <property type="protein sequence ID" value="SCG56847.1"/>
    <property type="molecule type" value="Genomic_DNA"/>
</dbReference>
<dbReference type="Proteomes" id="UP000198226">
    <property type="component" value="Chromosome I"/>
</dbReference>
<dbReference type="AlphaFoldDB" id="A0A1C5IEQ4"/>
<proteinExistence type="predicted"/>
<accession>A0A1C5IEQ4</accession>
<sequence>MSINQSPPATAAGCRGRMGHEHVPSRPRWGCRACGRSWPCGGARSALLTEYAGNRIGLFRYLAGCLHEAIDDLSQPDASGTSDCEELFHTLVVQPTSFCNLDCAYCYLPDRRAGRLQTHARGGACHPPHLPVNPLTLGEPRWRAVTRCLIGRERR</sequence>
<evidence type="ECO:0000313" key="1">
    <source>
        <dbReference type="EMBL" id="SCG56847.1"/>
    </source>
</evidence>
<gene>
    <name evidence="1" type="ORF">GA0070623_2464</name>
</gene>
<organism evidence="1 2">
    <name type="scientific">Micromonospora rifamycinica</name>
    <dbReference type="NCBI Taxonomy" id="291594"/>
    <lineage>
        <taxon>Bacteria</taxon>
        <taxon>Bacillati</taxon>
        <taxon>Actinomycetota</taxon>
        <taxon>Actinomycetes</taxon>
        <taxon>Micromonosporales</taxon>
        <taxon>Micromonosporaceae</taxon>
        <taxon>Micromonospora</taxon>
    </lineage>
</organism>
<name>A0A1C5IEQ4_9ACTN</name>
<dbReference type="InterPro" id="IPR058240">
    <property type="entry name" value="rSAM_sf"/>
</dbReference>
<evidence type="ECO:0000313" key="2">
    <source>
        <dbReference type="Proteomes" id="UP000198226"/>
    </source>
</evidence>
<reference evidence="2" key="1">
    <citation type="submission" date="2016-06" db="EMBL/GenBank/DDBJ databases">
        <authorList>
            <person name="Varghese N."/>
            <person name="Submissions Spin"/>
        </authorList>
    </citation>
    <scope>NUCLEOTIDE SEQUENCE [LARGE SCALE GENOMIC DNA]</scope>
    <source>
        <strain evidence="2">DSM 44983</strain>
    </source>
</reference>